<gene>
    <name evidence="1" type="ORF">D9757_000360</name>
</gene>
<dbReference type="Proteomes" id="UP000518752">
    <property type="component" value="Unassembled WGS sequence"/>
</dbReference>
<dbReference type="OrthoDB" id="3264185at2759"/>
<dbReference type="EMBL" id="JAACJN010000001">
    <property type="protein sequence ID" value="KAF5393693.1"/>
    <property type="molecule type" value="Genomic_DNA"/>
</dbReference>
<reference evidence="1 2" key="1">
    <citation type="journal article" date="2020" name="ISME J.">
        <title>Uncovering the hidden diversity of litter-decomposition mechanisms in mushroom-forming fungi.</title>
        <authorList>
            <person name="Floudas D."/>
            <person name="Bentzer J."/>
            <person name="Ahren D."/>
            <person name="Johansson T."/>
            <person name="Persson P."/>
            <person name="Tunlid A."/>
        </authorList>
    </citation>
    <scope>NUCLEOTIDE SEQUENCE [LARGE SCALE GENOMIC DNA]</scope>
    <source>
        <strain evidence="1 2">CBS 406.79</strain>
    </source>
</reference>
<proteinExistence type="predicted"/>
<dbReference type="InterPro" id="IPR023213">
    <property type="entry name" value="CAT-like_dom_sf"/>
</dbReference>
<evidence type="ECO:0008006" key="3">
    <source>
        <dbReference type="Google" id="ProtNLM"/>
    </source>
</evidence>
<protein>
    <recommendedName>
        <fullName evidence="3">Condensation domain-containing protein</fullName>
    </recommendedName>
</protein>
<evidence type="ECO:0000313" key="1">
    <source>
        <dbReference type="EMBL" id="KAF5393693.1"/>
    </source>
</evidence>
<keyword evidence="2" id="KW-1185">Reference proteome</keyword>
<dbReference type="Gene3D" id="3.30.559.30">
    <property type="entry name" value="Nonribosomal peptide synthetase, condensation domain"/>
    <property type="match status" value="1"/>
</dbReference>
<dbReference type="AlphaFoldDB" id="A0A8H5I203"/>
<evidence type="ECO:0000313" key="2">
    <source>
        <dbReference type="Proteomes" id="UP000518752"/>
    </source>
</evidence>
<organism evidence="1 2">
    <name type="scientific">Collybiopsis confluens</name>
    <dbReference type="NCBI Taxonomy" id="2823264"/>
    <lineage>
        <taxon>Eukaryota</taxon>
        <taxon>Fungi</taxon>
        <taxon>Dikarya</taxon>
        <taxon>Basidiomycota</taxon>
        <taxon>Agaricomycotina</taxon>
        <taxon>Agaricomycetes</taxon>
        <taxon>Agaricomycetidae</taxon>
        <taxon>Agaricales</taxon>
        <taxon>Marasmiineae</taxon>
        <taxon>Omphalotaceae</taxon>
        <taxon>Collybiopsis</taxon>
    </lineage>
</organism>
<dbReference type="Gene3D" id="3.30.559.10">
    <property type="entry name" value="Chloramphenicol acetyltransferase-like domain"/>
    <property type="match status" value="1"/>
</dbReference>
<accession>A0A8H5I203</accession>
<sequence>MSIGEWTRRLDGAYERPLGLNETGFFWDTVYRGTADTLQHAIVEEVAAGTPPSAIQNEANVQAAWIALKEQYPLLGVRIEERARSPSSQAEVQTTDNEIYFIIDPSRLSSLDPREVVFLTCSSREEALILEDGISNEFRWRDVQEWQRTVGNLDINMNVVEAEDDANTNGRILSNSLPACLFFIKRLDSPSTFHVMIHVAHLITDGIANSSILSGFLDLLSRKGNISSVSMEKDALEERLRLGVAAEALYPDLKPGYSRARKRWNRVLGKVLLGLRTAKMNGGHSLPRIIRPSTSYTPAKSSHISFGFTPAQTLAILRSCKKLGITFGNAHPILGQLGATRLLLRRRLRTLAKGSGISSQEDIGDREWAYRRRQPMHTAGPANLRPYLDPQWYNNGGAGNVCLSISFFFFTLPFMPLGEAGTLADSPMGVTTLADVQMMEVPHFNQLLSRSRFLLRCNMIKKQSAEVFRHPRFLDISMARHPARIERTRTAALVWKNGAVKEAIGDKEDKMIPADEQPQAVGGAVLTHGGSSFGNSDHLVTPYYPRAPTSTLPQSEPTAPAIYLVKSTTRLRCRPTELYLGASTSRGQFHLAVFWDENVYEKSVVQEWLNEVVSATEWFLVADSDADDGIRMGMNSKNRDGDGVVIVAKL</sequence>
<comment type="caution">
    <text evidence="1">The sequence shown here is derived from an EMBL/GenBank/DDBJ whole genome shotgun (WGS) entry which is preliminary data.</text>
</comment>
<name>A0A8H5I203_9AGAR</name>